<keyword evidence="13" id="KW-1185">Reference proteome</keyword>
<dbReference type="Proteomes" id="UP000294530">
    <property type="component" value="Unassembled WGS sequence"/>
</dbReference>
<dbReference type="GO" id="GO:0046354">
    <property type="term" value="P:mannan biosynthetic process"/>
    <property type="evidence" value="ECO:0007669"/>
    <property type="project" value="TreeGrafter"/>
</dbReference>
<evidence type="ECO:0000256" key="6">
    <source>
        <dbReference type="ARBA" id="ARBA00022968"/>
    </source>
</evidence>
<accession>A0A976FMA3</accession>
<evidence type="ECO:0000256" key="1">
    <source>
        <dbReference type="ARBA" id="ARBA00004394"/>
    </source>
</evidence>
<comment type="caution">
    <text evidence="12">The sequence shown here is derived from an EMBL/GenBank/DDBJ whole genome shotgun (WGS) entry which is preliminary data.</text>
</comment>
<dbReference type="GO" id="GO:0000026">
    <property type="term" value="F:alpha-1,2-mannosyltransferase activity"/>
    <property type="evidence" value="ECO:0007669"/>
    <property type="project" value="TreeGrafter"/>
</dbReference>
<evidence type="ECO:0000256" key="5">
    <source>
        <dbReference type="ARBA" id="ARBA00022692"/>
    </source>
</evidence>
<evidence type="ECO:0000256" key="4">
    <source>
        <dbReference type="ARBA" id="ARBA00022679"/>
    </source>
</evidence>
<dbReference type="AlphaFoldDB" id="A0A976FMA3"/>
<evidence type="ECO:0000256" key="10">
    <source>
        <dbReference type="ARBA" id="ARBA00037847"/>
    </source>
</evidence>
<keyword evidence="9 11" id="KW-0472">Membrane</keyword>
<dbReference type="EMBL" id="SHOA02000016">
    <property type="protein sequence ID" value="TDH69171.1"/>
    <property type="molecule type" value="Genomic_DNA"/>
</dbReference>
<feature type="transmembrane region" description="Helical" evidence="11">
    <location>
        <begin position="21"/>
        <end position="41"/>
    </location>
</feature>
<reference evidence="12 13" key="1">
    <citation type="journal article" date="2021" name="Genome Biol.">
        <title>AFLAP: assembly-free linkage analysis pipeline using k-mers from genome sequencing data.</title>
        <authorList>
            <person name="Fletcher K."/>
            <person name="Zhang L."/>
            <person name="Gil J."/>
            <person name="Han R."/>
            <person name="Cavanaugh K."/>
            <person name="Michelmore R."/>
        </authorList>
    </citation>
    <scope>NUCLEOTIDE SEQUENCE [LARGE SCALE GENOMIC DNA]</scope>
    <source>
        <strain evidence="12 13">SF5</strain>
    </source>
</reference>
<evidence type="ECO:0000256" key="9">
    <source>
        <dbReference type="ARBA" id="ARBA00023136"/>
    </source>
</evidence>
<dbReference type="OrthoDB" id="430354at2759"/>
<keyword evidence="5 11" id="KW-0812">Transmembrane</keyword>
<keyword evidence="6" id="KW-0735">Signal-anchor</keyword>
<keyword evidence="7 11" id="KW-1133">Transmembrane helix</keyword>
<comment type="subcellular location">
    <subcellularLocation>
        <location evidence="10">Endomembrane system</location>
        <topology evidence="10">Single-pass membrane protein</topology>
    </subcellularLocation>
    <subcellularLocation>
        <location evidence="1">Golgi apparatus membrane</location>
    </subcellularLocation>
    <subcellularLocation>
        <location evidence="2">Membrane</location>
        <topology evidence="2">Single-pass type II membrane protein</topology>
    </subcellularLocation>
</comment>
<evidence type="ECO:0000256" key="7">
    <source>
        <dbReference type="ARBA" id="ARBA00022989"/>
    </source>
</evidence>
<gene>
    <name evidence="12" type="ORF">CCR75_005877</name>
</gene>
<evidence type="ECO:0000313" key="13">
    <source>
        <dbReference type="Proteomes" id="UP000294530"/>
    </source>
</evidence>
<evidence type="ECO:0000256" key="2">
    <source>
        <dbReference type="ARBA" id="ARBA00004606"/>
    </source>
</evidence>
<dbReference type="RefSeq" id="XP_067818670.1">
    <property type="nucleotide sequence ID" value="XM_067963951.1"/>
</dbReference>
<dbReference type="Gene3D" id="3.90.550.10">
    <property type="entry name" value="Spore Coat Polysaccharide Biosynthesis Protein SpsA, Chain A"/>
    <property type="match status" value="1"/>
</dbReference>
<protein>
    <submittedName>
        <fullName evidence="12">Uncharacterized protein</fullName>
    </submittedName>
</protein>
<keyword evidence="8" id="KW-0333">Golgi apparatus</keyword>
<dbReference type="GeneID" id="94349622"/>
<evidence type="ECO:0000256" key="3">
    <source>
        <dbReference type="ARBA" id="ARBA00009105"/>
    </source>
</evidence>
<organism evidence="12 13">
    <name type="scientific">Bremia lactucae</name>
    <name type="common">Lettuce downy mildew</name>
    <dbReference type="NCBI Taxonomy" id="4779"/>
    <lineage>
        <taxon>Eukaryota</taxon>
        <taxon>Sar</taxon>
        <taxon>Stramenopiles</taxon>
        <taxon>Oomycota</taxon>
        <taxon>Peronosporomycetes</taxon>
        <taxon>Peronosporales</taxon>
        <taxon>Peronosporaceae</taxon>
        <taxon>Bremia</taxon>
    </lineage>
</organism>
<dbReference type="KEGG" id="blac:94349622"/>
<dbReference type="InterPro" id="IPR029044">
    <property type="entry name" value="Nucleotide-diphossugar_trans"/>
</dbReference>
<evidence type="ECO:0000256" key="11">
    <source>
        <dbReference type="SAM" id="Phobius"/>
    </source>
</evidence>
<keyword evidence="4" id="KW-0808">Transferase</keyword>
<dbReference type="PANTHER" id="PTHR31646:SF1">
    <property type="entry name" value="ALPHA-1,2-MANNOSYLTRANSFERASE MNN2"/>
    <property type="match status" value="1"/>
</dbReference>
<name>A0A976FMA3_BRELC</name>
<dbReference type="Pfam" id="PF11051">
    <property type="entry name" value="Mannosyl_trans3"/>
    <property type="match status" value="1"/>
</dbReference>
<evidence type="ECO:0000313" key="12">
    <source>
        <dbReference type="EMBL" id="TDH69171.1"/>
    </source>
</evidence>
<comment type="similarity">
    <text evidence="3">Belongs to the MNN1/MNT family.</text>
</comment>
<evidence type="ECO:0000256" key="8">
    <source>
        <dbReference type="ARBA" id="ARBA00023034"/>
    </source>
</evidence>
<dbReference type="PANTHER" id="PTHR31646">
    <property type="entry name" value="ALPHA-1,2-MANNOSYLTRANSFERASE MNN2"/>
    <property type="match status" value="1"/>
</dbReference>
<dbReference type="InterPro" id="IPR022751">
    <property type="entry name" value="Alpha_mannosyltransferase"/>
</dbReference>
<proteinExistence type="inferred from homology"/>
<dbReference type="GO" id="GO:0000139">
    <property type="term" value="C:Golgi membrane"/>
    <property type="evidence" value="ECO:0007669"/>
    <property type="project" value="UniProtKB-SubCell"/>
</dbReference>
<sequence>MKKTSSFLPSPLCRCRARPTALRRILLIGSVVYICMLTIWFTHQTNTFPLSNVLYLLQNHGTERSTFSLHGIETRNLECLGWEATRYCTPEGPRNDQLDQNCTTLIEKGASGYCKVRDRTSGKVFHVMKTYCNTLREHASFRCHDALDFVHFRIKAQKEAQLAVLPNKPPNLRAFREGIVIVVYPKLVASTYATIRVLWTQMNCTLPIELWYRRDEMIPTTLFKPFKLLAKTTQRLLRFQAIHDPQAFRFGAKIHAICHSSFDRLLFLDADNVPVRDPRYLFESMEFQTTGAIFWPDFWHPDHSIFNVQRTSLLWELLDMPFVDMFEQESGQLVIDRLRHAQALQLVQFYAQSQPNYFTTMRLVYGDKDLFRLAWIQLNRPFTMIQTPPGMAGIFTSSFFNTTFCGLTMVQHDMHQNVLFLHRNQQKLTGKRLPHTNTSADPIIWTHILRIRDGLPRSKFVVELFRRDLSFRAQQSCFGRRDVSYNPDFYVQNIRTFPFATLESQLRQFALEWTQLYENSSMDSLEK</sequence>
<dbReference type="SUPFAM" id="SSF53448">
    <property type="entry name" value="Nucleotide-diphospho-sugar transferases"/>
    <property type="match status" value="1"/>
</dbReference>